<proteinExistence type="predicted"/>
<feature type="region of interest" description="Disordered" evidence="1">
    <location>
        <begin position="1"/>
        <end position="30"/>
    </location>
</feature>
<sequence length="188" mass="20725">MLMASQNQARTGSTPTELRRGAFPKSGPMPQAVAEYHTSEAKARELLVSSLSLAFPQDANASVDSFVSQLTIPPDSLVFSLRNWPRPTQVYVISRDLFSKLKERWSPRVHLAADSVLEGKKTTSASLERICWKLEDFATLPTSPAYPGGFFVAVVDIKKSSREIYLSRLNPSGTVVCKPLVNPDSLKE</sequence>
<accession>A0A5E4LYA6</accession>
<organism evidence="2 3">
    <name type="scientific">Candidatus Bilamarchaeum dharawalense</name>
    <dbReference type="NCBI Taxonomy" id="2885759"/>
    <lineage>
        <taxon>Archaea</taxon>
        <taxon>Candidatus Micrarchaeota</taxon>
        <taxon>Candidatus Micrarchaeia</taxon>
        <taxon>Candidatus Anstonellales</taxon>
        <taxon>Candidatus Bilamarchaeaceae</taxon>
        <taxon>Candidatus Bilamarchaeum</taxon>
    </lineage>
</organism>
<dbReference type="EMBL" id="CABMJJ010000011">
    <property type="protein sequence ID" value="VVC04786.1"/>
    <property type="molecule type" value="Genomic_DNA"/>
</dbReference>
<dbReference type="AlphaFoldDB" id="A0A5E4LYA6"/>
<evidence type="ECO:0000313" key="3">
    <source>
        <dbReference type="Proteomes" id="UP000789941"/>
    </source>
</evidence>
<comment type="caution">
    <text evidence="2">The sequence shown here is derived from an EMBL/GenBank/DDBJ whole genome shotgun (WGS) entry which is preliminary data.</text>
</comment>
<evidence type="ECO:0000313" key="2">
    <source>
        <dbReference type="EMBL" id="VVC04786.1"/>
    </source>
</evidence>
<dbReference type="Proteomes" id="UP000789941">
    <property type="component" value="Unassembled WGS sequence"/>
</dbReference>
<name>A0A5E4LYA6_9ARCH</name>
<gene>
    <name evidence="2" type="ORF">LFW2832_01112</name>
</gene>
<evidence type="ECO:0000256" key="1">
    <source>
        <dbReference type="SAM" id="MobiDB-lite"/>
    </source>
</evidence>
<reference evidence="2 3" key="1">
    <citation type="submission" date="2019-08" db="EMBL/GenBank/DDBJ databases">
        <authorList>
            <person name="Vazquez-Campos X."/>
        </authorList>
    </citation>
    <scope>NUCLEOTIDE SEQUENCE [LARGE SCALE GENOMIC DNA]</scope>
    <source>
        <strain evidence="2">LFW-283_2</strain>
    </source>
</reference>
<feature type="compositionally biased region" description="Polar residues" evidence="1">
    <location>
        <begin position="1"/>
        <end position="16"/>
    </location>
</feature>
<protein>
    <submittedName>
        <fullName evidence="2">Uncharacterized protein</fullName>
    </submittedName>
</protein>